<proteinExistence type="predicted"/>
<reference evidence="2" key="1">
    <citation type="submission" date="2017-05" db="EMBL/GenBank/DDBJ databases">
        <authorList>
            <person name="Macchi M."/>
            <person name="Festa S."/>
            <person name="Coppotelli B.M."/>
            <person name="Morelli I.S."/>
        </authorList>
    </citation>
    <scope>NUCLEOTIDE SEQUENCE [LARGE SCALE GENOMIC DNA]</scope>
    <source>
        <strain evidence="2">I</strain>
    </source>
</reference>
<keyword evidence="2" id="KW-1185">Reference proteome</keyword>
<organism evidence="1 2">
    <name type="scientific">Inquilinus limosus</name>
    <dbReference type="NCBI Taxonomy" id="171674"/>
    <lineage>
        <taxon>Bacteria</taxon>
        <taxon>Pseudomonadati</taxon>
        <taxon>Pseudomonadota</taxon>
        <taxon>Alphaproteobacteria</taxon>
        <taxon>Rhodospirillales</taxon>
        <taxon>Rhodospirillaceae</taxon>
        <taxon>Inquilinus</taxon>
    </lineage>
</organism>
<gene>
    <name evidence="1" type="ORF">BWR60_01855</name>
</gene>
<sequence length="500" mass="53300">MTSADMPIPSAPQPMDEARAILVLNRDFGMFDTAAHRGSRDQIVSRDDLRAVRDNPAATWEQRAAADYLVTHDEAFDGLDTAAEGGSTDGFISRKDVTVHAIRDGGALPLLQSRQVDGSGGNPIILHIDAQAPSGAAWGNTDGSNAGIVSVYVDGRYYADATILSENPEGVDVNLGALGDGPHTIELRDSTAIGTGNQGAVSDVRASTRQLDMHASGPQERDAALAARYAPVVHLEDNGQAGNNVPLLSGAQVRRNDDGTTTISYSVLYSNEDGGDGAEPGRLNGKWGRNTDDESVFSVTVDDRSGEVVGFDSKSLGEGASHWEVDANGRPVVTVVNGHNQYGWASDHPHRARNRAFSGAPIVTPDKNTISLMNDHPWTWTVSTAEMRREGKLDEGRPHDRLYLNLVDGRGSDFKDVDRIQVVLNDGRVVTVGKYHAGGLFNIGDNRLNSSNNVSVALPEGIDPADVAEVRIEGLPVDAQVQAQRLDRKDDLPVGVPVGG</sequence>
<protein>
    <submittedName>
        <fullName evidence="1">Uncharacterized protein</fullName>
    </submittedName>
</protein>
<dbReference type="EMBL" id="NHON01000002">
    <property type="protein sequence ID" value="OWJ68856.1"/>
    <property type="molecule type" value="Genomic_DNA"/>
</dbReference>
<dbReference type="Proteomes" id="UP000196655">
    <property type="component" value="Unassembled WGS sequence"/>
</dbReference>
<evidence type="ECO:0000313" key="2">
    <source>
        <dbReference type="Proteomes" id="UP000196655"/>
    </source>
</evidence>
<accession>A0A211ZUM1</accession>
<dbReference type="AlphaFoldDB" id="A0A211ZUM1"/>
<name>A0A211ZUM1_9PROT</name>
<evidence type="ECO:0000313" key="1">
    <source>
        <dbReference type="EMBL" id="OWJ68856.1"/>
    </source>
</evidence>
<comment type="caution">
    <text evidence="1">The sequence shown here is derived from an EMBL/GenBank/DDBJ whole genome shotgun (WGS) entry which is preliminary data.</text>
</comment>